<dbReference type="Proteomes" id="UP000586827">
    <property type="component" value="Unassembled WGS sequence"/>
</dbReference>
<organism evidence="1 2">
    <name type="scientific">Nocardia uniformis</name>
    <dbReference type="NCBI Taxonomy" id="53432"/>
    <lineage>
        <taxon>Bacteria</taxon>
        <taxon>Bacillati</taxon>
        <taxon>Actinomycetota</taxon>
        <taxon>Actinomycetes</taxon>
        <taxon>Mycobacteriales</taxon>
        <taxon>Nocardiaceae</taxon>
        <taxon>Nocardia</taxon>
    </lineage>
</organism>
<evidence type="ECO:0000313" key="2">
    <source>
        <dbReference type="Proteomes" id="UP000586827"/>
    </source>
</evidence>
<gene>
    <name evidence="1" type="ORF">HLB23_14320</name>
</gene>
<evidence type="ECO:0000313" key="1">
    <source>
        <dbReference type="EMBL" id="NNH71025.1"/>
    </source>
</evidence>
<proteinExistence type="predicted"/>
<dbReference type="EMBL" id="JABELX010000004">
    <property type="protein sequence ID" value="NNH71025.1"/>
    <property type="molecule type" value="Genomic_DNA"/>
</dbReference>
<comment type="caution">
    <text evidence="1">The sequence shown here is derived from an EMBL/GenBank/DDBJ whole genome shotgun (WGS) entry which is preliminary data.</text>
</comment>
<reference evidence="1 2" key="1">
    <citation type="submission" date="2020-05" db="EMBL/GenBank/DDBJ databases">
        <title>MicrobeNet Type strains.</title>
        <authorList>
            <person name="Nicholson A.C."/>
        </authorList>
    </citation>
    <scope>NUCLEOTIDE SEQUENCE [LARGE SCALE GENOMIC DNA]</scope>
    <source>
        <strain evidence="1 2">JCM 3224</strain>
    </source>
</reference>
<protein>
    <submittedName>
        <fullName evidence="1">Uncharacterized protein</fullName>
    </submittedName>
</protein>
<name>A0A849C3V6_9NOCA</name>
<dbReference type="RefSeq" id="WP_157552500.1">
    <property type="nucleotide sequence ID" value="NZ_JABELX010000004.1"/>
</dbReference>
<dbReference type="AlphaFoldDB" id="A0A849C3V6"/>
<sequence>MMFTAVSTFLSGLSIGGLAAWGLFSFMAATRVHSPRSQDRWTVRNITARIERERIEANCTGHKSPPTGLPAIY</sequence>
<keyword evidence="2" id="KW-1185">Reference proteome</keyword>
<accession>A0A849C3V6</accession>